<dbReference type="Gene3D" id="2.20.100.10">
    <property type="entry name" value="Thrombospondin type-1 (TSP1) repeat"/>
    <property type="match status" value="3"/>
</dbReference>
<keyword evidence="1" id="KW-0677">Repeat</keyword>
<name>A0ABD3URG9_SINWO</name>
<sequence>MSHSTTNGILLLAVCTVFVFMPDGTVSLGCSPSSVCDGGWSAWTNWTSDGNCITTCSVCTQPQTRFRTCTNPTPQNGGKPCNGTSTESNTIACDVITCPVVDGGWGAWYAWTTSGSCSASCGGGTLNQVRTRSCSNPWPHNGGKDCNGSFSEFQTVDCNTNPCTAVDAIWSDWTTWTSNGRWNVSCAIGKQTQTRTRACSVPQSCGRKCEGDSTVSQIVQCNKETCPPECPSTGNVTNCSISSVSMTRTIQTPTSGVSGCTTLNCICDDVYHGYIRYPTNCTRFIQCAFNKPSVSSCETGKNWNQNLQICDQSRC</sequence>
<organism evidence="5 6">
    <name type="scientific">Sinanodonta woodiana</name>
    <name type="common">Chinese pond mussel</name>
    <name type="synonym">Anodonta woodiana</name>
    <dbReference type="NCBI Taxonomy" id="1069815"/>
    <lineage>
        <taxon>Eukaryota</taxon>
        <taxon>Metazoa</taxon>
        <taxon>Spiralia</taxon>
        <taxon>Lophotrochozoa</taxon>
        <taxon>Mollusca</taxon>
        <taxon>Bivalvia</taxon>
        <taxon>Autobranchia</taxon>
        <taxon>Heteroconchia</taxon>
        <taxon>Palaeoheterodonta</taxon>
        <taxon>Unionida</taxon>
        <taxon>Unionoidea</taxon>
        <taxon>Unionidae</taxon>
        <taxon>Unioninae</taxon>
        <taxon>Sinanodonta</taxon>
    </lineage>
</organism>
<dbReference type="SMART" id="SM00209">
    <property type="entry name" value="TSP1"/>
    <property type="match status" value="3"/>
</dbReference>
<dbReference type="InterPro" id="IPR036508">
    <property type="entry name" value="Chitin-bd_dom_sf"/>
</dbReference>
<dbReference type="EMBL" id="JBJQND010000015">
    <property type="protein sequence ID" value="KAL3852079.1"/>
    <property type="molecule type" value="Genomic_DNA"/>
</dbReference>
<dbReference type="SUPFAM" id="SSF82895">
    <property type="entry name" value="TSP-1 type 1 repeat"/>
    <property type="match status" value="2"/>
</dbReference>
<evidence type="ECO:0000313" key="5">
    <source>
        <dbReference type="EMBL" id="KAL3852079.1"/>
    </source>
</evidence>
<evidence type="ECO:0000256" key="1">
    <source>
        <dbReference type="ARBA" id="ARBA00022737"/>
    </source>
</evidence>
<gene>
    <name evidence="5" type="ORF">ACJMK2_015766</name>
</gene>
<proteinExistence type="predicted"/>
<feature type="signal peptide" evidence="3">
    <location>
        <begin position="1"/>
        <end position="27"/>
    </location>
</feature>
<dbReference type="InterPro" id="IPR052065">
    <property type="entry name" value="Compl_asym_regulator"/>
</dbReference>
<dbReference type="InterPro" id="IPR036383">
    <property type="entry name" value="TSP1_rpt_sf"/>
</dbReference>
<dbReference type="PROSITE" id="PS50940">
    <property type="entry name" value="CHIT_BIND_II"/>
    <property type="match status" value="1"/>
</dbReference>
<accession>A0ABD3URG9</accession>
<evidence type="ECO:0000256" key="3">
    <source>
        <dbReference type="SAM" id="SignalP"/>
    </source>
</evidence>
<evidence type="ECO:0000313" key="6">
    <source>
        <dbReference type="Proteomes" id="UP001634394"/>
    </source>
</evidence>
<evidence type="ECO:0000259" key="4">
    <source>
        <dbReference type="PROSITE" id="PS50940"/>
    </source>
</evidence>
<protein>
    <recommendedName>
        <fullName evidence="4">Chitin-binding type-2 domain-containing protein</fullName>
    </recommendedName>
</protein>
<dbReference type="PANTHER" id="PTHR22906">
    <property type="entry name" value="PROPERDIN"/>
    <property type="match status" value="1"/>
</dbReference>
<dbReference type="Proteomes" id="UP001634394">
    <property type="component" value="Unassembled WGS sequence"/>
</dbReference>
<dbReference type="FunFam" id="2.20.100.10:FF:000001">
    <property type="entry name" value="semaphorin-5A isoform X1"/>
    <property type="match status" value="1"/>
</dbReference>
<dbReference type="Pfam" id="PF00090">
    <property type="entry name" value="TSP_1"/>
    <property type="match status" value="3"/>
</dbReference>
<keyword evidence="3" id="KW-0732">Signal</keyword>
<reference evidence="5 6" key="1">
    <citation type="submission" date="2024-11" db="EMBL/GenBank/DDBJ databases">
        <title>Chromosome-level genome assembly of the freshwater bivalve Anodonta woodiana.</title>
        <authorList>
            <person name="Chen X."/>
        </authorList>
    </citation>
    <scope>NUCLEOTIDE SEQUENCE [LARGE SCALE GENOMIC DNA]</scope>
    <source>
        <strain evidence="5">MN2024</strain>
        <tissue evidence="5">Gills</tissue>
    </source>
</reference>
<dbReference type="SUPFAM" id="SSF57625">
    <property type="entry name" value="Invertebrate chitin-binding proteins"/>
    <property type="match status" value="1"/>
</dbReference>
<dbReference type="Gene3D" id="2.170.140.10">
    <property type="entry name" value="Chitin binding domain"/>
    <property type="match status" value="1"/>
</dbReference>
<dbReference type="InterPro" id="IPR000884">
    <property type="entry name" value="TSP1_rpt"/>
</dbReference>
<feature type="chain" id="PRO_5044867673" description="Chitin-binding type-2 domain-containing protein" evidence="3">
    <location>
        <begin position="28"/>
        <end position="315"/>
    </location>
</feature>
<feature type="domain" description="Chitin-binding type-2" evidence="4">
    <location>
        <begin position="264"/>
        <end position="311"/>
    </location>
</feature>
<comment type="caution">
    <text evidence="5">The sequence shown here is derived from an EMBL/GenBank/DDBJ whole genome shotgun (WGS) entry which is preliminary data.</text>
</comment>
<dbReference type="Pfam" id="PF01607">
    <property type="entry name" value="CBM_14"/>
    <property type="match status" value="1"/>
</dbReference>
<keyword evidence="2" id="KW-1015">Disulfide bond</keyword>
<dbReference type="PANTHER" id="PTHR22906:SF21">
    <property type="entry name" value="SEMA DOMAIN-CONTAINING PROTEIN"/>
    <property type="match status" value="1"/>
</dbReference>
<dbReference type="PROSITE" id="PS50092">
    <property type="entry name" value="TSP1"/>
    <property type="match status" value="3"/>
</dbReference>
<dbReference type="AlphaFoldDB" id="A0ABD3URG9"/>
<keyword evidence="6" id="KW-1185">Reference proteome</keyword>
<evidence type="ECO:0000256" key="2">
    <source>
        <dbReference type="ARBA" id="ARBA00023157"/>
    </source>
</evidence>
<dbReference type="InterPro" id="IPR002557">
    <property type="entry name" value="Chitin-bd_dom"/>
</dbReference>